<evidence type="ECO:0000313" key="1">
    <source>
        <dbReference type="EMBL" id="TMR01604.1"/>
    </source>
</evidence>
<reference evidence="1 2" key="1">
    <citation type="submission" date="2019-05" db="EMBL/GenBank/DDBJ databases">
        <title>Draft genome sequence of Nonomuraea turkmeniaca DSM 43926.</title>
        <authorList>
            <person name="Saricaoglu S."/>
            <person name="Isik K."/>
        </authorList>
    </citation>
    <scope>NUCLEOTIDE SEQUENCE [LARGE SCALE GENOMIC DNA]</scope>
    <source>
        <strain evidence="1 2">DSM 43926</strain>
    </source>
</reference>
<name>A0A5S4EU88_9ACTN</name>
<dbReference type="RefSeq" id="WP_138674394.1">
    <property type="nucleotide sequence ID" value="NZ_VCKY01000544.1"/>
</dbReference>
<proteinExistence type="predicted"/>
<dbReference type="OrthoDB" id="3427309at2"/>
<dbReference type="AlphaFoldDB" id="A0A5S4EU88"/>
<evidence type="ECO:0008006" key="3">
    <source>
        <dbReference type="Google" id="ProtNLM"/>
    </source>
</evidence>
<accession>A0A5S4EU88</accession>
<comment type="caution">
    <text evidence="1">The sequence shown here is derived from an EMBL/GenBank/DDBJ whole genome shotgun (WGS) entry which is preliminary data.</text>
</comment>
<organism evidence="1 2">
    <name type="scientific">Nonomuraea turkmeniaca</name>
    <dbReference type="NCBI Taxonomy" id="103838"/>
    <lineage>
        <taxon>Bacteria</taxon>
        <taxon>Bacillati</taxon>
        <taxon>Actinomycetota</taxon>
        <taxon>Actinomycetes</taxon>
        <taxon>Streptosporangiales</taxon>
        <taxon>Streptosporangiaceae</taxon>
        <taxon>Nonomuraea</taxon>
    </lineage>
</organism>
<sequence length="136" mass="14333">MIGGRIFDTSAILDFSRGRGGTQYTQAVVWHSLEDGLVIVTPAPAVAAAIAQLPDHRHDVVDVLLGLPITVVTETTRGSIPALAQVLRPANAQAAYAGTAGAVALAAQQRGWPVLTRDPKPLSDLWPDLRLEVIPA</sequence>
<gene>
    <name evidence="1" type="ORF">ETD86_54445</name>
</gene>
<dbReference type="EMBL" id="VCKY01000544">
    <property type="protein sequence ID" value="TMR01604.1"/>
    <property type="molecule type" value="Genomic_DNA"/>
</dbReference>
<protein>
    <recommendedName>
        <fullName evidence="3">Type II toxin-antitoxin system VapC family toxin</fullName>
    </recommendedName>
</protein>
<keyword evidence="2" id="KW-1185">Reference proteome</keyword>
<evidence type="ECO:0000313" key="2">
    <source>
        <dbReference type="Proteomes" id="UP000309128"/>
    </source>
</evidence>
<dbReference type="Proteomes" id="UP000309128">
    <property type="component" value="Unassembled WGS sequence"/>
</dbReference>